<proteinExistence type="predicted"/>
<keyword evidence="1 3" id="KW-0193">Cuticle</keyword>
<evidence type="ECO:0000256" key="3">
    <source>
        <dbReference type="PROSITE-ProRule" id="PRU00497"/>
    </source>
</evidence>
<dbReference type="Proteomes" id="UP000791440">
    <property type="component" value="Unassembled WGS sequence"/>
</dbReference>
<dbReference type="EMBL" id="JH668807">
    <property type="protein sequence ID" value="KAG6462062.1"/>
    <property type="molecule type" value="Genomic_DNA"/>
</dbReference>
<dbReference type="InterPro" id="IPR050468">
    <property type="entry name" value="Cuticle_Struct_Prot"/>
</dbReference>
<comment type="caution">
    <text evidence="5">The sequence shown here is derived from an EMBL/GenBank/DDBJ whole genome shotgun (WGS) entry which is preliminary data.</text>
</comment>
<dbReference type="GO" id="GO:0008010">
    <property type="term" value="F:structural constituent of chitin-based larval cuticle"/>
    <property type="evidence" value="ECO:0007669"/>
    <property type="project" value="TreeGrafter"/>
</dbReference>
<evidence type="ECO:0000313" key="5">
    <source>
        <dbReference type="EMBL" id="KAG6462063.1"/>
    </source>
</evidence>
<gene>
    <name evidence="5" type="ORF">O3G_MSEX013031</name>
</gene>
<accession>A0A922CYP1</accession>
<organism evidence="5 6">
    <name type="scientific">Manduca sexta</name>
    <name type="common">Tobacco hawkmoth</name>
    <name type="synonym">Tobacco hornworm</name>
    <dbReference type="NCBI Taxonomy" id="7130"/>
    <lineage>
        <taxon>Eukaryota</taxon>
        <taxon>Metazoa</taxon>
        <taxon>Ecdysozoa</taxon>
        <taxon>Arthropoda</taxon>
        <taxon>Hexapoda</taxon>
        <taxon>Insecta</taxon>
        <taxon>Pterygota</taxon>
        <taxon>Neoptera</taxon>
        <taxon>Endopterygota</taxon>
        <taxon>Lepidoptera</taxon>
        <taxon>Glossata</taxon>
        <taxon>Ditrysia</taxon>
        <taxon>Bombycoidea</taxon>
        <taxon>Sphingidae</taxon>
        <taxon>Sphinginae</taxon>
        <taxon>Sphingini</taxon>
        <taxon>Manduca</taxon>
    </lineage>
</organism>
<dbReference type="PROSITE" id="PS51155">
    <property type="entry name" value="CHIT_BIND_RR_2"/>
    <property type="match status" value="1"/>
</dbReference>
<dbReference type="GO" id="GO:0062129">
    <property type="term" value="C:chitin-based extracellular matrix"/>
    <property type="evidence" value="ECO:0007669"/>
    <property type="project" value="TreeGrafter"/>
</dbReference>
<keyword evidence="2 4" id="KW-0732">Signal</keyword>
<reference evidence="5" key="1">
    <citation type="journal article" date="2016" name="Insect Biochem. Mol. Biol.">
        <title>Multifaceted biological insights from a draft genome sequence of the tobacco hornworm moth, Manduca sexta.</title>
        <authorList>
            <person name="Kanost M.R."/>
            <person name="Arrese E.L."/>
            <person name="Cao X."/>
            <person name="Chen Y.R."/>
            <person name="Chellapilla S."/>
            <person name="Goldsmith M.R."/>
            <person name="Grosse-Wilde E."/>
            <person name="Heckel D.G."/>
            <person name="Herndon N."/>
            <person name="Jiang H."/>
            <person name="Papanicolaou A."/>
            <person name="Qu J."/>
            <person name="Soulages J.L."/>
            <person name="Vogel H."/>
            <person name="Walters J."/>
            <person name="Waterhouse R.M."/>
            <person name="Ahn S.J."/>
            <person name="Almeida F.C."/>
            <person name="An C."/>
            <person name="Aqrawi P."/>
            <person name="Bretschneider A."/>
            <person name="Bryant W.B."/>
            <person name="Bucks S."/>
            <person name="Chao H."/>
            <person name="Chevignon G."/>
            <person name="Christen J.M."/>
            <person name="Clarke D.F."/>
            <person name="Dittmer N.T."/>
            <person name="Ferguson L.C.F."/>
            <person name="Garavelou S."/>
            <person name="Gordon K.H.J."/>
            <person name="Gunaratna R.T."/>
            <person name="Han Y."/>
            <person name="Hauser F."/>
            <person name="He Y."/>
            <person name="Heidel-Fischer H."/>
            <person name="Hirsh A."/>
            <person name="Hu Y."/>
            <person name="Jiang H."/>
            <person name="Kalra D."/>
            <person name="Klinner C."/>
            <person name="Konig C."/>
            <person name="Kovar C."/>
            <person name="Kroll A.R."/>
            <person name="Kuwar S.S."/>
            <person name="Lee S.L."/>
            <person name="Lehman R."/>
            <person name="Li K."/>
            <person name="Li Z."/>
            <person name="Liang H."/>
            <person name="Lovelace S."/>
            <person name="Lu Z."/>
            <person name="Mansfield J.H."/>
            <person name="McCulloch K.J."/>
            <person name="Mathew T."/>
            <person name="Morton B."/>
            <person name="Muzny D.M."/>
            <person name="Neunemann D."/>
            <person name="Ongeri F."/>
            <person name="Pauchet Y."/>
            <person name="Pu L.L."/>
            <person name="Pyrousis I."/>
            <person name="Rao X.J."/>
            <person name="Redding A."/>
            <person name="Roesel C."/>
            <person name="Sanchez-Gracia A."/>
            <person name="Schaack S."/>
            <person name="Shukla A."/>
            <person name="Tetreau G."/>
            <person name="Wang Y."/>
            <person name="Xiong G.H."/>
            <person name="Traut W."/>
            <person name="Walsh T.K."/>
            <person name="Worley K.C."/>
            <person name="Wu D."/>
            <person name="Wu W."/>
            <person name="Wu Y.Q."/>
            <person name="Zhang X."/>
            <person name="Zou Z."/>
            <person name="Zucker H."/>
            <person name="Briscoe A.D."/>
            <person name="Burmester T."/>
            <person name="Clem R.J."/>
            <person name="Feyereisen R."/>
            <person name="Grimmelikhuijzen C.J.P."/>
            <person name="Hamodrakas S.J."/>
            <person name="Hansson B.S."/>
            <person name="Huguet E."/>
            <person name="Jermiin L.S."/>
            <person name="Lan Q."/>
            <person name="Lehman H.K."/>
            <person name="Lorenzen M."/>
            <person name="Merzendorfer H."/>
            <person name="Michalopoulos I."/>
            <person name="Morton D.B."/>
            <person name="Muthukrishnan S."/>
            <person name="Oakeshott J.G."/>
            <person name="Palmer W."/>
            <person name="Park Y."/>
            <person name="Passarelli A.L."/>
            <person name="Rozas J."/>
            <person name="Schwartz L.M."/>
            <person name="Smith W."/>
            <person name="Southgate A."/>
            <person name="Vilcinskas A."/>
            <person name="Vogt R."/>
            <person name="Wang P."/>
            <person name="Werren J."/>
            <person name="Yu X.Q."/>
            <person name="Zhou J.J."/>
            <person name="Brown S.J."/>
            <person name="Scherer S.E."/>
            <person name="Richards S."/>
            <person name="Blissard G.W."/>
        </authorList>
    </citation>
    <scope>NUCLEOTIDE SEQUENCE</scope>
</reference>
<dbReference type="PANTHER" id="PTHR10380">
    <property type="entry name" value="CUTICLE PROTEIN"/>
    <property type="match status" value="1"/>
</dbReference>
<sequence length="124" mass="13805">MRLVPLLLWCIASVVFAAPVTNKPYNPDNVQLVKYENEIFEDGKYRYGFELSDGTKQKQKGGLQNLDNKVIYIVSGTFSWVAPDGVEYKVAYYADDTGYHILPNVGIKKSFSGAPYDILASSLG</sequence>
<dbReference type="Pfam" id="PF00379">
    <property type="entry name" value="Chitin_bind_4"/>
    <property type="match status" value="1"/>
</dbReference>
<protein>
    <submittedName>
        <fullName evidence="5">Uncharacterized protein</fullName>
    </submittedName>
</protein>
<dbReference type="InterPro" id="IPR000618">
    <property type="entry name" value="Insect_cuticle"/>
</dbReference>
<name>A0A922CYP1_MANSE</name>
<dbReference type="EMBL" id="JH668807">
    <property type="protein sequence ID" value="KAG6462063.1"/>
    <property type="molecule type" value="Genomic_DNA"/>
</dbReference>
<evidence type="ECO:0000256" key="2">
    <source>
        <dbReference type="ARBA" id="ARBA00022729"/>
    </source>
</evidence>
<keyword evidence="6" id="KW-1185">Reference proteome</keyword>
<evidence type="ECO:0000313" key="6">
    <source>
        <dbReference type="Proteomes" id="UP000791440"/>
    </source>
</evidence>
<dbReference type="AlphaFoldDB" id="A0A922CYP1"/>
<reference evidence="5" key="2">
    <citation type="submission" date="2020-12" db="EMBL/GenBank/DDBJ databases">
        <authorList>
            <person name="Kanost M."/>
        </authorList>
    </citation>
    <scope>NUCLEOTIDE SEQUENCE</scope>
</reference>
<feature type="chain" id="PRO_5038324660" evidence="4">
    <location>
        <begin position="18"/>
        <end position="124"/>
    </location>
</feature>
<evidence type="ECO:0000256" key="1">
    <source>
        <dbReference type="ARBA" id="ARBA00022460"/>
    </source>
</evidence>
<dbReference type="PANTHER" id="PTHR10380:SF173">
    <property type="entry name" value="CUTICULAR PROTEIN 47EF, ISOFORM C-RELATED"/>
    <property type="match status" value="1"/>
</dbReference>
<feature type="signal peptide" evidence="4">
    <location>
        <begin position="1"/>
        <end position="17"/>
    </location>
</feature>
<evidence type="ECO:0000256" key="4">
    <source>
        <dbReference type="SAM" id="SignalP"/>
    </source>
</evidence>